<gene>
    <name evidence="2" type="primary">LOC120255315</name>
</gene>
<dbReference type="AlphaFoldDB" id="A0AB40AVR4"/>
<organism evidence="1 2">
    <name type="scientific">Dioscorea cayennensis subsp. rotundata</name>
    <name type="common">White Guinea yam</name>
    <name type="synonym">Dioscorea rotundata</name>
    <dbReference type="NCBI Taxonomy" id="55577"/>
    <lineage>
        <taxon>Eukaryota</taxon>
        <taxon>Viridiplantae</taxon>
        <taxon>Streptophyta</taxon>
        <taxon>Embryophyta</taxon>
        <taxon>Tracheophyta</taxon>
        <taxon>Spermatophyta</taxon>
        <taxon>Magnoliopsida</taxon>
        <taxon>Liliopsida</taxon>
        <taxon>Dioscoreales</taxon>
        <taxon>Dioscoreaceae</taxon>
        <taxon>Dioscorea</taxon>
    </lineage>
</organism>
<keyword evidence="1" id="KW-1185">Reference proteome</keyword>
<dbReference type="PANTHER" id="PTHR47592:SF27">
    <property type="entry name" value="OS08G0421700 PROTEIN"/>
    <property type="match status" value="1"/>
</dbReference>
<sequence>MFNLAHILTEAKPDPTSEAYSETLSIWEKRNKICRHTILSTLSNELYDIYCDLKTAKEIWNSLHKKYVVEDARNQKYAIGNFSDFKMTEDKDVSSQIHDYHVLVNELKNEEIILPDAFIAGFLIESLPESWKHYKNNLKHKRKLMTLEDIIVHIRIEEKNRQRDNADKIKEFSSKANLIEVGSNKSQNSNRNPKKFKGTRNKLCVACP</sequence>
<dbReference type="Pfam" id="PF14223">
    <property type="entry name" value="Retrotran_gag_2"/>
    <property type="match status" value="1"/>
</dbReference>
<evidence type="ECO:0000313" key="1">
    <source>
        <dbReference type="Proteomes" id="UP001515500"/>
    </source>
</evidence>
<accession>A0AB40AVR4</accession>
<name>A0AB40AVR4_DIOCR</name>
<dbReference type="RefSeq" id="XP_039119091.1">
    <property type="nucleotide sequence ID" value="XM_039263157.1"/>
</dbReference>
<proteinExistence type="predicted"/>
<reference evidence="2" key="1">
    <citation type="submission" date="2025-08" db="UniProtKB">
        <authorList>
            <consortium name="RefSeq"/>
        </authorList>
    </citation>
    <scope>IDENTIFICATION</scope>
</reference>
<dbReference type="GeneID" id="120255315"/>
<evidence type="ECO:0000313" key="2">
    <source>
        <dbReference type="RefSeq" id="XP_039119091.1"/>
    </source>
</evidence>
<dbReference type="Proteomes" id="UP001515500">
    <property type="component" value="Unplaced"/>
</dbReference>
<dbReference type="PANTHER" id="PTHR47592">
    <property type="entry name" value="PBF68 PROTEIN"/>
    <property type="match status" value="1"/>
</dbReference>
<protein>
    <submittedName>
        <fullName evidence="2">Uncharacterized protein LOC120255315</fullName>
    </submittedName>
</protein>